<accession>B5BTW4</accession>
<dbReference type="RefSeq" id="YP_002213717.1">
    <property type="nucleotide sequence ID" value="NC_011201.1"/>
</dbReference>
<name>B5BTW4_9CAUD</name>
<sequence>MAMSSQYDAYTLGMIHKAMHEQCESAKAAGYRWAQLMRPGDGFQAVKNGDVQSVIHEGYLIVYSVGNSWMNSQDLIFEELLTLRVESSVGRLEAVTDIFEELAKAYGCKYILTGASTRRSFGRFLTGKGYEESANVYFKELP</sequence>
<dbReference type="KEGG" id="vg:6870732"/>
<dbReference type="OrthoDB" id="970at542835"/>
<protein>
    <submittedName>
        <fullName evidence="1">Uncharacterized protein</fullName>
    </submittedName>
</protein>
<organism evidence="1 2">
    <name type="scientific">Ralstonia phage RSB1</name>
    <dbReference type="NCBI Taxonomy" id="551790"/>
    <lineage>
        <taxon>Viruses</taxon>
        <taxon>Duplodnaviria</taxon>
        <taxon>Heunggongvirae</taxon>
        <taxon>Uroviricota</taxon>
        <taxon>Caudoviricetes</taxon>
        <taxon>Autographivirales</taxon>
        <taxon>Autonotataviridae</taxon>
        <taxon>Okabevirinae</taxon>
        <taxon>Higashivirus</taxon>
        <taxon>Higashivirus RSB1</taxon>
    </lineage>
</organism>
<dbReference type="EMBL" id="AB451219">
    <property type="protein sequence ID" value="BAG70386.1"/>
    <property type="molecule type" value="Genomic_DNA"/>
</dbReference>
<keyword evidence="2" id="KW-1185">Reference proteome</keyword>
<proteinExistence type="predicted"/>
<dbReference type="Proteomes" id="UP000001854">
    <property type="component" value="Segment"/>
</dbReference>
<evidence type="ECO:0000313" key="2">
    <source>
        <dbReference type="Proteomes" id="UP000001854"/>
    </source>
</evidence>
<evidence type="ECO:0000313" key="1">
    <source>
        <dbReference type="EMBL" id="BAG70386.1"/>
    </source>
</evidence>
<dbReference type="GeneID" id="6870732"/>
<reference evidence="1 2" key="1">
    <citation type="journal article" date="2009" name="J. Bacteriol.">
        <title>Genomic characterization of Ralstonia solanacearum phage phiRSB1, a T7-like wide-host-range phage.</title>
        <authorList>
            <person name="Kawasaki T."/>
            <person name="Shimizu M."/>
            <person name="Satsuma H."/>
            <person name="Fujiwara A."/>
            <person name="Fujie M."/>
            <person name="Usami S."/>
            <person name="Yamada T."/>
        </authorList>
    </citation>
    <scope>NUCLEOTIDE SEQUENCE [LARGE SCALE GENOMIC DNA]</scope>
</reference>